<dbReference type="InterPro" id="IPR014710">
    <property type="entry name" value="RmlC-like_jellyroll"/>
</dbReference>
<dbReference type="RefSeq" id="WP_416205052.1">
    <property type="nucleotide sequence ID" value="NZ_JBBKTX010000004.1"/>
</dbReference>
<dbReference type="InterPro" id="IPR047183">
    <property type="entry name" value="GDO-like"/>
</dbReference>
<keyword evidence="2" id="KW-0560">Oxidoreductase</keyword>
<dbReference type="Pfam" id="PF07883">
    <property type="entry name" value="Cupin_2"/>
    <property type="match status" value="1"/>
</dbReference>
<protein>
    <submittedName>
        <fullName evidence="4">Cupin domain-containing protein</fullName>
    </submittedName>
</protein>
<dbReference type="PANTHER" id="PTHR41517:SF1">
    <property type="entry name" value="CUPIN"/>
    <property type="match status" value="1"/>
</dbReference>
<gene>
    <name evidence="4" type="ORF">WG929_04400</name>
</gene>
<keyword evidence="5" id="KW-1185">Reference proteome</keyword>
<dbReference type="CDD" id="cd02216">
    <property type="entry name" value="cupin_GDO-like_N"/>
    <property type="match status" value="1"/>
</dbReference>
<dbReference type="InterPro" id="IPR013096">
    <property type="entry name" value="Cupin_2"/>
</dbReference>
<evidence type="ECO:0000256" key="2">
    <source>
        <dbReference type="ARBA" id="ARBA00023002"/>
    </source>
</evidence>
<evidence type="ECO:0000256" key="1">
    <source>
        <dbReference type="ARBA" id="ARBA00022964"/>
    </source>
</evidence>
<evidence type="ECO:0000313" key="5">
    <source>
        <dbReference type="Proteomes" id="UP001620597"/>
    </source>
</evidence>
<dbReference type="EMBL" id="JBBKTX010000004">
    <property type="protein sequence ID" value="MFK4751647.1"/>
    <property type="molecule type" value="Genomic_DNA"/>
</dbReference>
<sequence>MHELGKLEDLPQGYRDDLTATNLVPLWPSMRAVLPPRIPTRHTQVLNWSYESVRPLLLQAGELTPMEKAERRVLVLANPGHGLENMQATPSIYLGLQLILPGETAPNHRHTPNAVRVIVEGEGAFTTVDGEPCRMERGDLILTPAGKWHEHHHEGTGPIVWLDVLDLPLVYRLESSWAMEGQLQQKRSERDKSFADYSAAGVVPNMGFQRGDSNSPMLRYPWAKTRTCLLEMASEYPEGLLSISYVNPENGTPLFPSIGFGALMLRPGETITLPKRTTPVVFHVVEGAGQMNVVGHASAGAEPLDFINKDTLCAPGYTDITLTNRSATEPAFLISADESPLHQYLGIF</sequence>
<reference evidence="4 5" key="1">
    <citation type="submission" date="2024-03" db="EMBL/GenBank/DDBJ databases">
        <title>High-quality draft genome sequence of Oceanobacter sp. wDCs-4.</title>
        <authorList>
            <person name="Dong C."/>
        </authorList>
    </citation>
    <scope>NUCLEOTIDE SEQUENCE [LARGE SCALE GENOMIC DNA]</scope>
    <source>
        <strain evidence="5">wDCs-4</strain>
    </source>
</reference>
<accession>A0ABW8NFB8</accession>
<dbReference type="SUPFAM" id="SSF51182">
    <property type="entry name" value="RmlC-like cupins"/>
    <property type="match status" value="1"/>
</dbReference>
<name>A0ABW8NFB8_9GAMM</name>
<proteinExistence type="predicted"/>
<comment type="caution">
    <text evidence="4">The sequence shown here is derived from an EMBL/GenBank/DDBJ whole genome shotgun (WGS) entry which is preliminary data.</text>
</comment>
<dbReference type="InterPro" id="IPR011051">
    <property type="entry name" value="RmlC_Cupin_sf"/>
</dbReference>
<dbReference type="PANTHER" id="PTHR41517">
    <property type="entry name" value="1,2-DIOXYGENASE PROTEIN-RELATED"/>
    <property type="match status" value="1"/>
</dbReference>
<evidence type="ECO:0000259" key="3">
    <source>
        <dbReference type="Pfam" id="PF07883"/>
    </source>
</evidence>
<evidence type="ECO:0000313" key="4">
    <source>
        <dbReference type="EMBL" id="MFK4751647.1"/>
    </source>
</evidence>
<organism evidence="4 5">
    <name type="scientific">Oceanobacter antarcticus</name>
    <dbReference type="NCBI Taxonomy" id="3133425"/>
    <lineage>
        <taxon>Bacteria</taxon>
        <taxon>Pseudomonadati</taxon>
        <taxon>Pseudomonadota</taxon>
        <taxon>Gammaproteobacteria</taxon>
        <taxon>Oceanospirillales</taxon>
        <taxon>Oceanospirillaceae</taxon>
        <taxon>Oceanobacter</taxon>
    </lineage>
</organism>
<keyword evidence="1" id="KW-0223">Dioxygenase</keyword>
<feature type="domain" description="Cupin type-2" evidence="3">
    <location>
        <begin position="96"/>
        <end position="164"/>
    </location>
</feature>
<dbReference type="Proteomes" id="UP001620597">
    <property type="component" value="Unassembled WGS sequence"/>
</dbReference>
<dbReference type="Gene3D" id="2.60.120.10">
    <property type="entry name" value="Jelly Rolls"/>
    <property type="match status" value="1"/>
</dbReference>